<proteinExistence type="predicted"/>
<dbReference type="InterPro" id="IPR010730">
    <property type="entry name" value="HET"/>
</dbReference>
<reference evidence="4" key="1">
    <citation type="journal article" date="2023" name="Mol. Phylogenet. Evol.">
        <title>Genome-scale phylogeny and comparative genomics of the fungal order Sordariales.</title>
        <authorList>
            <person name="Hensen N."/>
            <person name="Bonometti L."/>
            <person name="Westerberg I."/>
            <person name="Brannstrom I.O."/>
            <person name="Guillou S."/>
            <person name="Cros-Aarteil S."/>
            <person name="Calhoun S."/>
            <person name="Haridas S."/>
            <person name="Kuo A."/>
            <person name="Mondo S."/>
            <person name="Pangilinan J."/>
            <person name="Riley R."/>
            <person name="LaButti K."/>
            <person name="Andreopoulos B."/>
            <person name="Lipzen A."/>
            <person name="Chen C."/>
            <person name="Yan M."/>
            <person name="Daum C."/>
            <person name="Ng V."/>
            <person name="Clum A."/>
            <person name="Steindorff A."/>
            <person name="Ohm R.A."/>
            <person name="Martin F."/>
            <person name="Silar P."/>
            <person name="Natvig D.O."/>
            <person name="Lalanne C."/>
            <person name="Gautier V."/>
            <person name="Ament-Velasquez S.L."/>
            <person name="Kruys A."/>
            <person name="Hutchinson M.I."/>
            <person name="Powell A.J."/>
            <person name="Barry K."/>
            <person name="Miller A.N."/>
            <person name="Grigoriev I.V."/>
            <person name="Debuchy R."/>
            <person name="Gladieux P."/>
            <person name="Hiltunen Thoren M."/>
            <person name="Johannesson H."/>
        </authorList>
    </citation>
    <scope>NUCLEOTIDE SEQUENCE [LARGE SCALE GENOMIC DNA]</scope>
    <source>
        <strain evidence="4">CBS 340.73</strain>
    </source>
</reference>
<accession>A0AAN6MWV2</accession>
<organism evidence="3 4">
    <name type="scientific">Diplogelasinospora grovesii</name>
    <dbReference type="NCBI Taxonomy" id="303347"/>
    <lineage>
        <taxon>Eukaryota</taxon>
        <taxon>Fungi</taxon>
        <taxon>Dikarya</taxon>
        <taxon>Ascomycota</taxon>
        <taxon>Pezizomycotina</taxon>
        <taxon>Sordariomycetes</taxon>
        <taxon>Sordariomycetidae</taxon>
        <taxon>Sordariales</taxon>
        <taxon>Diplogelasinosporaceae</taxon>
        <taxon>Diplogelasinospora</taxon>
    </lineage>
</organism>
<dbReference type="EMBL" id="MU853991">
    <property type="protein sequence ID" value="KAK3934439.1"/>
    <property type="molecule type" value="Genomic_DNA"/>
</dbReference>
<evidence type="ECO:0000313" key="3">
    <source>
        <dbReference type="EMBL" id="KAK3934439.1"/>
    </source>
</evidence>
<evidence type="ECO:0000256" key="1">
    <source>
        <dbReference type="SAM" id="MobiDB-lite"/>
    </source>
</evidence>
<feature type="domain" description="Heterokaryon incompatibility" evidence="2">
    <location>
        <begin position="174"/>
        <end position="304"/>
    </location>
</feature>
<evidence type="ECO:0000313" key="4">
    <source>
        <dbReference type="Proteomes" id="UP001303473"/>
    </source>
</evidence>
<protein>
    <submittedName>
        <fullName evidence="3">Heterokaryon incompatibility protein-domain-containing protein</fullName>
    </submittedName>
</protein>
<evidence type="ECO:0000259" key="2">
    <source>
        <dbReference type="Pfam" id="PF06985"/>
    </source>
</evidence>
<gene>
    <name evidence="3" type="ORF">QBC46DRAFT_325117</name>
</gene>
<feature type="region of interest" description="Disordered" evidence="1">
    <location>
        <begin position="1"/>
        <end position="22"/>
    </location>
</feature>
<comment type="caution">
    <text evidence="3">The sequence shown here is derived from an EMBL/GenBank/DDBJ whole genome shotgun (WGS) entry which is preliminary data.</text>
</comment>
<dbReference type="Pfam" id="PF26639">
    <property type="entry name" value="Het-6_barrel"/>
    <property type="match status" value="1"/>
</dbReference>
<name>A0AAN6MWV2_9PEZI</name>
<dbReference type="Pfam" id="PF06985">
    <property type="entry name" value="HET"/>
    <property type="match status" value="1"/>
</dbReference>
<feature type="compositionally biased region" description="Low complexity" evidence="1">
    <location>
        <begin position="1"/>
        <end position="16"/>
    </location>
</feature>
<dbReference type="PANTHER" id="PTHR24148:SF73">
    <property type="entry name" value="HET DOMAIN PROTEIN (AFU_ORTHOLOGUE AFUA_8G01020)"/>
    <property type="match status" value="1"/>
</dbReference>
<sequence>MASRQSRPRSSSNPSPGLTLRRRRPPYVYSPLTSPKHIRLLRIWYFDSATYQVYATLDEVDLDTVKDEYTALSYTWGSPVEPFTSLRRAPPPSTPFELPVSSPHKFELLILPPEAFQTFPARIDNLAVERQLLDTYTTPITTIAVQSNLSDWFKSYLHDNWEARQMQMSQGNWLECTRFWIDAVCINQADENEKATQIPLMGKIYAHAARVLGWLGADTTDLATIIWFYETVARQIQCMVARCGSYRAARQVLREAHFIHDAAFWKHEVGVEPPPGISWLDCWAAYCAFFMCRKWFRRAWIVQEAVLAKKLQLQCGSVWLEWQTVARFAQLMGALNWFDALDNVILEHLPREFSKDDWGWGFGVCDLFRLQKTQEMPNGEMIAQYGWAVSWWVIACSVRSRGCMLPQDKVYATIGFMEQLFGPQAVLPVQVVPDATPEEVFVQAATTLLANSNRPFMGLSFVEPPLTRNIKGLPSWVPDLTVALCTWPIGSLDTSFSAGIPQDGAEGETQISKATVTSRNELEAHGFRVDIVTNIFDRLPLQGSINGLIHTELCEMVLEILARLPASYPHGLEGQDRVLALIHTLTCMEASNMHRGRAEETVKLVKDFFMWLTVGLARVWENVKDNDPKEVHDDENNPDELKRRVRKARIVELIRILRSHHSLVPPVEAIQDCVETADANLDTAQRASTWNWIPSSHQSFKDQMRRMMKDRCVFTTSDAWLGACRLDCREGDEVWILERGAVPYVLRQLPGEEGRYVFMGECYIHGAMGGELMGNGRSMQTVRIV</sequence>
<dbReference type="AlphaFoldDB" id="A0AAN6MWV2"/>
<dbReference type="PANTHER" id="PTHR24148">
    <property type="entry name" value="ANKYRIN REPEAT DOMAIN-CONTAINING PROTEIN 39 HOMOLOG-RELATED"/>
    <property type="match status" value="1"/>
</dbReference>
<dbReference type="InterPro" id="IPR052895">
    <property type="entry name" value="HetReg/Transcr_Mod"/>
</dbReference>
<dbReference type="Proteomes" id="UP001303473">
    <property type="component" value="Unassembled WGS sequence"/>
</dbReference>
<keyword evidence="4" id="KW-1185">Reference proteome</keyword>